<evidence type="ECO:0000256" key="3">
    <source>
        <dbReference type="ARBA" id="ARBA00022679"/>
    </source>
</evidence>
<name>A0ABP7BFQ1_9PSEU</name>
<keyword evidence="2" id="KW-1277">Toxin-antitoxin system</keyword>
<keyword evidence="8" id="KW-1185">Reference proteome</keyword>
<comment type="catalytic activity">
    <reaction evidence="5">
        <text>glycyl-tRNA(Gly) + acetyl-CoA = N-acetylglycyl-tRNA(Gly) + CoA + H(+)</text>
        <dbReference type="Rhea" id="RHEA:81867"/>
        <dbReference type="Rhea" id="RHEA-COMP:9683"/>
        <dbReference type="Rhea" id="RHEA-COMP:19766"/>
        <dbReference type="ChEBI" id="CHEBI:15378"/>
        <dbReference type="ChEBI" id="CHEBI:57287"/>
        <dbReference type="ChEBI" id="CHEBI:57288"/>
        <dbReference type="ChEBI" id="CHEBI:78522"/>
        <dbReference type="ChEBI" id="CHEBI:232036"/>
    </reaction>
</comment>
<dbReference type="EMBL" id="BAABBE010000014">
    <property type="protein sequence ID" value="GAA3657851.1"/>
    <property type="molecule type" value="Genomic_DNA"/>
</dbReference>
<keyword evidence="3" id="KW-0808">Transferase</keyword>
<evidence type="ECO:0000259" key="6">
    <source>
        <dbReference type="Pfam" id="PF13508"/>
    </source>
</evidence>
<dbReference type="Gene3D" id="3.40.630.30">
    <property type="match status" value="1"/>
</dbReference>
<dbReference type="PANTHER" id="PTHR36449">
    <property type="entry name" value="ACETYLTRANSFERASE-RELATED"/>
    <property type="match status" value="1"/>
</dbReference>
<dbReference type="Proteomes" id="UP001500711">
    <property type="component" value="Unassembled WGS sequence"/>
</dbReference>
<organism evidence="7 8">
    <name type="scientific">Lentzea roselyniae</name>
    <dbReference type="NCBI Taxonomy" id="531940"/>
    <lineage>
        <taxon>Bacteria</taxon>
        <taxon>Bacillati</taxon>
        <taxon>Actinomycetota</taxon>
        <taxon>Actinomycetes</taxon>
        <taxon>Pseudonocardiales</taxon>
        <taxon>Pseudonocardiaceae</taxon>
        <taxon>Lentzea</taxon>
    </lineage>
</organism>
<sequence>MNDWASSPLDEQHELMEFDCGVTALNEWLKVHAVDASKRGTARTYVWTPIGSDRVVAYYAITPHLVAREGLSQKLAGGLNTEVPGYLLAKLALDQDLHGQGHGGELLHDALTKAVEAADIVSGRLIAVDAIDDQAAAFYQHYGFRPVANNSRRLVIKVATVKLELGL</sequence>
<keyword evidence="1" id="KW-0678">Repressor</keyword>
<evidence type="ECO:0000256" key="5">
    <source>
        <dbReference type="ARBA" id="ARBA00049880"/>
    </source>
</evidence>
<dbReference type="InterPro" id="IPR000182">
    <property type="entry name" value="GNAT_dom"/>
</dbReference>
<evidence type="ECO:0000256" key="4">
    <source>
        <dbReference type="ARBA" id="ARBA00023315"/>
    </source>
</evidence>
<evidence type="ECO:0000256" key="1">
    <source>
        <dbReference type="ARBA" id="ARBA00022491"/>
    </source>
</evidence>
<feature type="domain" description="N-acetyltransferase" evidence="6">
    <location>
        <begin position="65"/>
        <end position="146"/>
    </location>
</feature>
<dbReference type="PANTHER" id="PTHR36449:SF1">
    <property type="entry name" value="ACETYLTRANSFERASE"/>
    <property type="match status" value="1"/>
</dbReference>
<gene>
    <name evidence="7" type="ORF">GCM10022267_49980</name>
</gene>
<evidence type="ECO:0000256" key="2">
    <source>
        <dbReference type="ARBA" id="ARBA00022649"/>
    </source>
</evidence>
<dbReference type="InterPro" id="IPR016181">
    <property type="entry name" value="Acyl_CoA_acyltransferase"/>
</dbReference>
<dbReference type="SUPFAM" id="SSF55729">
    <property type="entry name" value="Acyl-CoA N-acyltransferases (Nat)"/>
    <property type="match status" value="1"/>
</dbReference>
<evidence type="ECO:0000313" key="8">
    <source>
        <dbReference type="Proteomes" id="UP001500711"/>
    </source>
</evidence>
<dbReference type="RefSeq" id="WP_346132285.1">
    <property type="nucleotide sequence ID" value="NZ_BAABBE010000014.1"/>
</dbReference>
<evidence type="ECO:0000313" key="7">
    <source>
        <dbReference type="EMBL" id="GAA3657851.1"/>
    </source>
</evidence>
<reference evidence="8" key="1">
    <citation type="journal article" date="2019" name="Int. J. Syst. Evol. Microbiol.">
        <title>The Global Catalogue of Microorganisms (GCM) 10K type strain sequencing project: providing services to taxonomists for standard genome sequencing and annotation.</title>
        <authorList>
            <consortium name="The Broad Institute Genomics Platform"/>
            <consortium name="The Broad Institute Genome Sequencing Center for Infectious Disease"/>
            <person name="Wu L."/>
            <person name="Ma J."/>
        </authorList>
    </citation>
    <scope>NUCLEOTIDE SEQUENCE [LARGE SCALE GENOMIC DNA]</scope>
    <source>
        <strain evidence="8">JCM 17494</strain>
    </source>
</reference>
<protein>
    <submittedName>
        <fullName evidence="7">GNAT family N-acetyltransferase</fullName>
    </submittedName>
</protein>
<dbReference type="Pfam" id="PF13508">
    <property type="entry name" value="Acetyltransf_7"/>
    <property type="match status" value="1"/>
</dbReference>
<comment type="caution">
    <text evidence="7">The sequence shown here is derived from an EMBL/GenBank/DDBJ whole genome shotgun (WGS) entry which is preliminary data.</text>
</comment>
<proteinExistence type="predicted"/>
<accession>A0ABP7BFQ1</accession>
<keyword evidence="4" id="KW-0012">Acyltransferase</keyword>